<dbReference type="SFLD" id="SFLDF00027">
    <property type="entry name" value="p-type_atpase"/>
    <property type="match status" value="1"/>
</dbReference>
<evidence type="ECO:0000256" key="1">
    <source>
        <dbReference type="ARBA" id="ARBA00004141"/>
    </source>
</evidence>
<organism evidence="9 10">
    <name type="scientific">Chrysosporum bergii ANA360D</name>
    <dbReference type="NCBI Taxonomy" id="617107"/>
    <lineage>
        <taxon>Bacteria</taxon>
        <taxon>Bacillati</taxon>
        <taxon>Cyanobacteriota</taxon>
        <taxon>Cyanophyceae</taxon>
        <taxon>Nostocales</taxon>
        <taxon>Nodulariaceae</taxon>
        <taxon>Chrysosporum</taxon>
    </lineage>
</organism>
<comment type="similarity">
    <text evidence="2 7">Belongs to the cation transport ATPase (P-type) (TC 3.A.3) family. Type IB subfamily.</text>
</comment>
<evidence type="ECO:0000256" key="7">
    <source>
        <dbReference type="RuleBase" id="RU362081"/>
    </source>
</evidence>
<proteinExistence type="inferred from homology"/>
<dbReference type="NCBIfam" id="TIGR01525">
    <property type="entry name" value="ATPase-IB_hvy"/>
    <property type="match status" value="1"/>
</dbReference>
<dbReference type="PRINTS" id="PR00119">
    <property type="entry name" value="CATATPASE"/>
</dbReference>
<dbReference type="RefSeq" id="WP_280653226.1">
    <property type="nucleotide sequence ID" value="NZ_JANQDH010000013.1"/>
</dbReference>
<dbReference type="InterPro" id="IPR059000">
    <property type="entry name" value="ATPase_P-type_domA"/>
</dbReference>
<dbReference type="NCBIfam" id="TIGR01512">
    <property type="entry name" value="ATPase-IB2_Cd"/>
    <property type="match status" value="1"/>
</dbReference>
<dbReference type="CDD" id="cd07550">
    <property type="entry name" value="P-type_ATPase_HM"/>
    <property type="match status" value="1"/>
</dbReference>
<dbReference type="Proteomes" id="UP001159387">
    <property type="component" value="Unassembled WGS sequence"/>
</dbReference>
<dbReference type="SUPFAM" id="SSF81653">
    <property type="entry name" value="Calcium ATPase, transduction domain A"/>
    <property type="match status" value="1"/>
</dbReference>
<dbReference type="AlphaFoldDB" id="A0AA43GPM2"/>
<sequence>MASIPVAIVESNSNTHNYKAENSFTVIHSTPGRVRLRIPRLRHDPEYAKQLQTLLNSDYLVTNVKIKSIVASLVITYNNSDITDKKMRSRLHCLILAAGETEIVLTESTKPYPTSTNGDTWPGMQFSVLSTGLALLAGPLGLPIPPIMVVGSIALGTFPVFQRAWAGIITQRRLNIDFLDFIAIAITTSQGNFLTPALMLSLIEIGENIRDRTARSSQKQTLDLLNTLSQFVWVERHSQKQQIPIQNVQPGDIVIVYPGEQVPIDGSIIRGTALLDQQKLTGESMPVFKSQGQPVFASTLVREGQIYILAERVGQNTRAGQSIQLMQVAPVHDTRMENQAIKIAEQAVLPTLLLSGAVFAVTGNPARVASILTLDLCTGIRVSIPTSVLAALSYAARQGILIRSGRALEKLAAVDTIVFDKTGTLTKGEITVVEIESFNPTISTERILALAAAAEQRLTHPVAQAIIRYAETHPKIVIPQRGEWNYQLGLGVEAEIEGEIVYVGSHRFLDQQGINMESLHQQQLPGKSEIYVGSNGQLLGRIRYSDVLRPESREVINDLLTTECVEVHMLTGDNHNTAKAVAADLGIPPGYTHAEAFPQEKAAIVSQLHQQGKTVAFVGDGINDSPALAYADVSVSFGDGSEIARETADVVLMQNDLHSLLQAIAIARHTKYLIQQNTNIVVIPNLTAMAMAVLIGLNPLVATVVNNGSTIIAGINGLRPMVKRGSKQTPPPER</sequence>
<reference evidence="9 10" key="1">
    <citation type="journal article" date="2023" name="J. Phycol.">
        <title>Chrysosporum ovalisporum is synonymous with the true-branching cyanobacterium Umezakia natans (Nostocales/Aphanizomenonaceae).</title>
        <authorList>
            <person name="McGregor G.B."/>
            <person name="Sendall B.C."/>
            <person name="Niiyama Y."/>
            <person name="Tuji A."/>
            <person name="Willis A."/>
        </authorList>
    </citation>
    <scope>NUCLEOTIDE SEQUENCE [LARGE SCALE GENOMIC DNA]</scope>
    <source>
        <strain evidence="9 10">ANA360D</strain>
    </source>
</reference>
<evidence type="ECO:0000259" key="8">
    <source>
        <dbReference type="Pfam" id="PF00122"/>
    </source>
</evidence>
<evidence type="ECO:0000313" key="10">
    <source>
        <dbReference type="Proteomes" id="UP001159387"/>
    </source>
</evidence>
<keyword evidence="5" id="KW-1133">Transmembrane helix</keyword>
<dbReference type="EMBL" id="JANQDH010000013">
    <property type="protein sequence ID" value="MDH6059211.1"/>
    <property type="molecule type" value="Genomic_DNA"/>
</dbReference>
<dbReference type="InterPro" id="IPR027256">
    <property type="entry name" value="P-typ_ATPase_IB"/>
</dbReference>
<keyword evidence="7" id="KW-1003">Cell membrane</keyword>
<keyword evidence="7" id="KW-0067">ATP-binding</keyword>
<gene>
    <name evidence="9" type="ORF">NWP17_01925</name>
</gene>
<evidence type="ECO:0000256" key="6">
    <source>
        <dbReference type="ARBA" id="ARBA00023136"/>
    </source>
</evidence>
<dbReference type="InterPro" id="IPR023299">
    <property type="entry name" value="ATPase_P-typ_cyto_dom_N"/>
</dbReference>
<evidence type="ECO:0000313" key="9">
    <source>
        <dbReference type="EMBL" id="MDH6059211.1"/>
    </source>
</evidence>
<dbReference type="SFLD" id="SFLDG00002">
    <property type="entry name" value="C1.7:_P-type_atpase_like"/>
    <property type="match status" value="1"/>
</dbReference>
<keyword evidence="3" id="KW-0812">Transmembrane</keyword>
<keyword evidence="4" id="KW-1278">Translocase</keyword>
<dbReference type="PANTHER" id="PTHR48085">
    <property type="entry name" value="CADMIUM/ZINC-TRANSPORTING ATPASE HMA2-RELATED"/>
    <property type="match status" value="1"/>
</dbReference>
<dbReference type="Gene3D" id="2.70.150.10">
    <property type="entry name" value="Calcium-transporting ATPase, cytoplasmic transduction domain A"/>
    <property type="match status" value="1"/>
</dbReference>
<dbReference type="Gene3D" id="3.40.50.1000">
    <property type="entry name" value="HAD superfamily/HAD-like"/>
    <property type="match status" value="1"/>
</dbReference>
<dbReference type="Gene3D" id="3.40.1110.10">
    <property type="entry name" value="Calcium-transporting ATPase, cytoplasmic domain N"/>
    <property type="match status" value="1"/>
</dbReference>
<dbReference type="InterPro" id="IPR008250">
    <property type="entry name" value="ATPase_P-typ_transduc_dom_A_sf"/>
</dbReference>
<comment type="subcellular location">
    <subcellularLocation>
        <location evidence="7">Cell membrane</location>
    </subcellularLocation>
    <subcellularLocation>
        <location evidence="1">Membrane</location>
        <topology evidence="1">Multi-pass membrane protein</topology>
    </subcellularLocation>
</comment>
<dbReference type="InterPro" id="IPR036412">
    <property type="entry name" value="HAD-like_sf"/>
</dbReference>
<accession>A0AA43GPM2</accession>
<feature type="domain" description="P-type ATPase A" evidence="8">
    <location>
        <begin position="229"/>
        <end position="327"/>
    </location>
</feature>
<dbReference type="PROSITE" id="PS00154">
    <property type="entry name" value="ATPASE_E1_E2"/>
    <property type="match status" value="1"/>
</dbReference>
<dbReference type="InterPro" id="IPR044492">
    <property type="entry name" value="P_typ_ATPase_HD_dom"/>
</dbReference>
<dbReference type="NCBIfam" id="TIGR01494">
    <property type="entry name" value="ATPase_P-type"/>
    <property type="match status" value="1"/>
</dbReference>
<evidence type="ECO:0000256" key="3">
    <source>
        <dbReference type="ARBA" id="ARBA00022692"/>
    </source>
</evidence>
<dbReference type="InterPro" id="IPR051014">
    <property type="entry name" value="Cation_Transport_ATPase_IB"/>
</dbReference>
<evidence type="ECO:0000256" key="4">
    <source>
        <dbReference type="ARBA" id="ARBA00022967"/>
    </source>
</evidence>
<dbReference type="InterPro" id="IPR001757">
    <property type="entry name" value="P_typ_ATPase"/>
</dbReference>
<dbReference type="GO" id="GO:0005524">
    <property type="term" value="F:ATP binding"/>
    <property type="evidence" value="ECO:0007669"/>
    <property type="project" value="UniProtKB-UniRule"/>
</dbReference>
<dbReference type="GO" id="GO:0005886">
    <property type="term" value="C:plasma membrane"/>
    <property type="evidence" value="ECO:0007669"/>
    <property type="project" value="UniProtKB-SubCell"/>
</dbReference>
<keyword evidence="10" id="KW-1185">Reference proteome</keyword>
<evidence type="ECO:0000256" key="5">
    <source>
        <dbReference type="ARBA" id="ARBA00022989"/>
    </source>
</evidence>
<dbReference type="GO" id="GO:0019829">
    <property type="term" value="F:ATPase-coupled monoatomic cation transmembrane transporter activity"/>
    <property type="evidence" value="ECO:0007669"/>
    <property type="project" value="InterPro"/>
</dbReference>
<keyword evidence="7" id="KW-0479">Metal-binding</keyword>
<dbReference type="Pfam" id="PF00702">
    <property type="entry name" value="Hydrolase"/>
    <property type="match status" value="1"/>
</dbReference>
<dbReference type="PRINTS" id="PR00120">
    <property type="entry name" value="HATPASE"/>
</dbReference>
<dbReference type="InterPro" id="IPR018303">
    <property type="entry name" value="ATPase_P-typ_P_site"/>
</dbReference>
<dbReference type="InterPro" id="IPR023214">
    <property type="entry name" value="HAD_sf"/>
</dbReference>
<dbReference type="SUPFAM" id="SSF56784">
    <property type="entry name" value="HAD-like"/>
    <property type="match status" value="1"/>
</dbReference>
<evidence type="ECO:0000256" key="2">
    <source>
        <dbReference type="ARBA" id="ARBA00006024"/>
    </source>
</evidence>
<dbReference type="GO" id="GO:0016887">
    <property type="term" value="F:ATP hydrolysis activity"/>
    <property type="evidence" value="ECO:0007669"/>
    <property type="project" value="InterPro"/>
</dbReference>
<comment type="caution">
    <text evidence="9">The sequence shown here is derived from an EMBL/GenBank/DDBJ whole genome shotgun (WGS) entry which is preliminary data.</text>
</comment>
<name>A0AA43GPM2_9CYAN</name>
<protein>
    <submittedName>
        <fullName evidence="9">Heavy metal translocating P-type ATPase</fullName>
    </submittedName>
</protein>
<keyword evidence="7" id="KW-0547">Nucleotide-binding</keyword>
<dbReference type="Pfam" id="PF19991">
    <property type="entry name" value="HMA_2"/>
    <property type="match status" value="1"/>
</dbReference>
<dbReference type="SFLD" id="SFLDS00003">
    <property type="entry name" value="Haloacid_Dehalogenase"/>
    <property type="match status" value="1"/>
</dbReference>
<dbReference type="Pfam" id="PF00122">
    <property type="entry name" value="E1-E2_ATPase"/>
    <property type="match status" value="1"/>
</dbReference>
<dbReference type="GO" id="GO:0046872">
    <property type="term" value="F:metal ion binding"/>
    <property type="evidence" value="ECO:0007669"/>
    <property type="project" value="UniProtKB-KW"/>
</dbReference>
<keyword evidence="6" id="KW-0472">Membrane</keyword>
<dbReference type="PANTHER" id="PTHR48085:SF5">
    <property type="entry name" value="CADMIUM_ZINC-TRANSPORTING ATPASE HMA4-RELATED"/>
    <property type="match status" value="1"/>
</dbReference>